<organism evidence="2 3">
    <name type="scientific">Brevibacterium ravenspurgense</name>
    <dbReference type="NCBI Taxonomy" id="479117"/>
    <lineage>
        <taxon>Bacteria</taxon>
        <taxon>Bacillati</taxon>
        <taxon>Actinomycetota</taxon>
        <taxon>Actinomycetes</taxon>
        <taxon>Micrococcales</taxon>
        <taxon>Brevibacteriaceae</taxon>
        <taxon>Brevibacterium</taxon>
    </lineage>
</organism>
<dbReference type="EMBL" id="PKGO01000001">
    <property type="protein sequence ID" value="PKY71289.1"/>
    <property type="molecule type" value="Genomic_DNA"/>
</dbReference>
<evidence type="ECO:0000256" key="1">
    <source>
        <dbReference type="SAM" id="Phobius"/>
    </source>
</evidence>
<name>A0A2I1IJI2_9MICO</name>
<gene>
    <name evidence="2" type="ORF">CYJ40_01045</name>
</gene>
<dbReference type="STRING" id="1176165.GCA_001584405_01716"/>
<feature type="transmembrane region" description="Helical" evidence="1">
    <location>
        <begin position="7"/>
        <end position="30"/>
    </location>
</feature>
<comment type="caution">
    <text evidence="2">The sequence shown here is derived from an EMBL/GenBank/DDBJ whole genome shotgun (WGS) entry which is preliminary data.</text>
</comment>
<dbReference type="AlphaFoldDB" id="A0A2I1IJI2"/>
<feature type="transmembrane region" description="Helical" evidence="1">
    <location>
        <begin position="84"/>
        <end position="110"/>
    </location>
</feature>
<proteinExistence type="predicted"/>
<keyword evidence="1" id="KW-0812">Transmembrane</keyword>
<dbReference type="Proteomes" id="UP000242755">
    <property type="component" value="Unassembled WGS sequence"/>
</dbReference>
<keyword evidence="1" id="KW-0472">Membrane</keyword>
<protein>
    <submittedName>
        <fullName evidence="2">Peptidase</fullName>
    </submittedName>
</protein>
<sequence>MVITIDWAAFLLVFVSALAGAVFLVGFYALGLRLLVAGGKPPVVHPAEFPDAITVMSPKQIRKAEKKAAKAAKKVPLSPGAQKLVLLCAYCCFALCAAVIVFGVLLLLVFR</sequence>
<evidence type="ECO:0000313" key="3">
    <source>
        <dbReference type="Proteomes" id="UP000242755"/>
    </source>
</evidence>
<evidence type="ECO:0000313" key="2">
    <source>
        <dbReference type="EMBL" id="PKY71289.1"/>
    </source>
</evidence>
<keyword evidence="1" id="KW-1133">Transmembrane helix</keyword>
<accession>A0A2I1IJI2</accession>
<reference evidence="2 3" key="1">
    <citation type="submission" date="2017-12" db="EMBL/GenBank/DDBJ databases">
        <title>Phylogenetic diversity of female urinary microbiome.</title>
        <authorList>
            <person name="Thomas-White K."/>
            <person name="Wolfe A.J."/>
        </authorList>
    </citation>
    <scope>NUCLEOTIDE SEQUENCE [LARGE SCALE GENOMIC DNA]</scope>
    <source>
        <strain evidence="2 3">UMB0426</strain>
    </source>
</reference>